<dbReference type="RefSeq" id="WP_120977526.1">
    <property type="nucleotide sequence ID" value="NZ_RBZM01000005.1"/>
</dbReference>
<dbReference type="PANTHER" id="PTHR43708:SF5">
    <property type="entry name" value="CONSERVED EXPRESSED OXIDOREDUCTASE (EUROFUNG)-RELATED"/>
    <property type="match status" value="1"/>
</dbReference>
<evidence type="ECO:0000313" key="5">
    <source>
        <dbReference type="EMBL" id="RKP54421.1"/>
    </source>
</evidence>
<dbReference type="GO" id="GO:0016491">
    <property type="term" value="F:oxidoreductase activity"/>
    <property type="evidence" value="ECO:0007669"/>
    <property type="project" value="UniProtKB-KW"/>
</dbReference>
<keyword evidence="2" id="KW-0560">Oxidoreductase</keyword>
<feature type="domain" description="Gfo/Idh/MocA-like oxidoreductase N-terminal" evidence="3">
    <location>
        <begin position="6"/>
        <end position="120"/>
    </location>
</feature>
<comment type="caution">
    <text evidence="5">The sequence shown here is derived from an EMBL/GenBank/DDBJ whole genome shotgun (WGS) entry which is preliminary data.</text>
</comment>
<dbReference type="InterPro" id="IPR055170">
    <property type="entry name" value="GFO_IDH_MocA-like_dom"/>
</dbReference>
<dbReference type="InterPro" id="IPR036291">
    <property type="entry name" value="NAD(P)-bd_dom_sf"/>
</dbReference>
<dbReference type="Gene3D" id="3.30.360.10">
    <property type="entry name" value="Dihydrodipicolinate Reductase, domain 2"/>
    <property type="match status" value="1"/>
</dbReference>
<dbReference type="SUPFAM" id="SSF55347">
    <property type="entry name" value="Glyceraldehyde-3-phosphate dehydrogenase-like, C-terminal domain"/>
    <property type="match status" value="1"/>
</dbReference>
<evidence type="ECO:0000259" key="4">
    <source>
        <dbReference type="Pfam" id="PF22725"/>
    </source>
</evidence>
<dbReference type="Pfam" id="PF22725">
    <property type="entry name" value="GFO_IDH_MocA_C3"/>
    <property type="match status" value="1"/>
</dbReference>
<evidence type="ECO:0000256" key="1">
    <source>
        <dbReference type="ARBA" id="ARBA00010928"/>
    </source>
</evidence>
<dbReference type="InterPro" id="IPR000683">
    <property type="entry name" value="Gfo/Idh/MocA-like_OxRdtase_N"/>
</dbReference>
<dbReference type="PANTHER" id="PTHR43708">
    <property type="entry name" value="CONSERVED EXPRESSED OXIDOREDUCTASE (EUROFUNG)"/>
    <property type="match status" value="1"/>
</dbReference>
<proteinExistence type="inferred from homology"/>
<evidence type="ECO:0000259" key="3">
    <source>
        <dbReference type="Pfam" id="PF01408"/>
    </source>
</evidence>
<dbReference type="AlphaFoldDB" id="A0A494XUX9"/>
<accession>A0A494XUX9</accession>
<comment type="similarity">
    <text evidence="1">Belongs to the Gfo/Idh/MocA family.</text>
</comment>
<keyword evidence="6" id="KW-1185">Reference proteome</keyword>
<sequence>MKKTVKLGVVGFGRIVELVHLPILKKIHQIEVHGIFDITPQRLELAAKRGFQTYAHLDELLDSSVDAVLIATPPHSHFEVASAALRKGKHVIVEKPVTESLNEAVQLLELSQMEKKAVTVFQNRRFDSDYLFVKQMLAEERLGRILFVERRHHMFGSGASFGVKSFYPDWRNEARFGGGALLDWGVHLVDQLLRLQLGEIESVEARKHVLRWGQGDVDDYVYASMRLDNGILMSMEINFGSNAEVPIWIIGGEKATLQINNTKEAYLLEKGKPRQMLTISDSKEESADRIYSSFAGFLLREEELVVSLDQAIESMDLIDKINKQAIK</sequence>
<dbReference type="GO" id="GO:0000166">
    <property type="term" value="F:nucleotide binding"/>
    <property type="evidence" value="ECO:0007669"/>
    <property type="project" value="InterPro"/>
</dbReference>
<reference evidence="5 6" key="1">
    <citation type="submission" date="2018-10" db="EMBL/GenBank/DDBJ databases">
        <title>Cohnella sp. M2MS4P-1, whole genome shotgun sequence.</title>
        <authorList>
            <person name="Tuo L."/>
        </authorList>
    </citation>
    <scope>NUCLEOTIDE SEQUENCE [LARGE SCALE GENOMIC DNA]</scope>
    <source>
        <strain evidence="5 6">M2MS4P-1</strain>
    </source>
</reference>
<feature type="domain" description="GFO/IDH/MocA-like oxidoreductase" evidence="4">
    <location>
        <begin position="131"/>
        <end position="257"/>
    </location>
</feature>
<dbReference type="OrthoDB" id="9815825at2"/>
<dbReference type="Pfam" id="PF01408">
    <property type="entry name" value="GFO_IDH_MocA"/>
    <property type="match status" value="1"/>
</dbReference>
<dbReference type="Gene3D" id="3.40.50.720">
    <property type="entry name" value="NAD(P)-binding Rossmann-like Domain"/>
    <property type="match status" value="1"/>
</dbReference>
<dbReference type="Proteomes" id="UP000282076">
    <property type="component" value="Unassembled WGS sequence"/>
</dbReference>
<evidence type="ECO:0000256" key="2">
    <source>
        <dbReference type="ARBA" id="ARBA00023002"/>
    </source>
</evidence>
<organism evidence="5 6">
    <name type="scientific">Cohnella endophytica</name>
    <dbReference type="NCBI Taxonomy" id="2419778"/>
    <lineage>
        <taxon>Bacteria</taxon>
        <taxon>Bacillati</taxon>
        <taxon>Bacillota</taxon>
        <taxon>Bacilli</taxon>
        <taxon>Bacillales</taxon>
        <taxon>Paenibacillaceae</taxon>
        <taxon>Cohnella</taxon>
    </lineage>
</organism>
<dbReference type="EMBL" id="RBZM01000005">
    <property type="protein sequence ID" value="RKP54421.1"/>
    <property type="molecule type" value="Genomic_DNA"/>
</dbReference>
<evidence type="ECO:0000313" key="6">
    <source>
        <dbReference type="Proteomes" id="UP000282076"/>
    </source>
</evidence>
<name>A0A494XUX9_9BACL</name>
<protein>
    <submittedName>
        <fullName evidence="5">Gfo/Idh/MocA family oxidoreductase</fullName>
    </submittedName>
</protein>
<gene>
    <name evidence="5" type="ORF">D7Z26_13805</name>
</gene>
<dbReference type="SUPFAM" id="SSF51735">
    <property type="entry name" value="NAD(P)-binding Rossmann-fold domains"/>
    <property type="match status" value="1"/>
</dbReference>
<dbReference type="InterPro" id="IPR051317">
    <property type="entry name" value="Gfo/Idh/MocA_oxidoreduct"/>
</dbReference>